<dbReference type="Pfam" id="PF02767">
    <property type="entry name" value="DNA_pol3_beta_2"/>
    <property type="match status" value="1"/>
</dbReference>
<evidence type="ECO:0000259" key="12">
    <source>
        <dbReference type="Pfam" id="PF02768"/>
    </source>
</evidence>
<dbReference type="AlphaFoldDB" id="E0UFX1"/>
<feature type="domain" description="DNA polymerase III beta sliding clamp central" evidence="11">
    <location>
        <begin position="142"/>
        <end position="266"/>
    </location>
</feature>
<dbReference type="InterPro" id="IPR022637">
    <property type="entry name" value="DNA_polIII_beta_cen"/>
</dbReference>
<dbReference type="OrthoDB" id="8421503at2"/>
<feature type="domain" description="DNA polymerase III beta sliding clamp N-terminal" evidence="10">
    <location>
        <begin position="1"/>
        <end position="128"/>
    </location>
</feature>
<feature type="domain" description="DNA polymerase III beta sliding clamp C-terminal" evidence="12">
    <location>
        <begin position="269"/>
        <end position="389"/>
    </location>
</feature>
<dbReference type="Pfam" id="PF00712">
    <property type="entry name" value="DNA_pol3_beta"/>
    <property type="match status" value="1"/>
</dbReference>
<comment type="function">
    <text evidence="9">Confers DNA tethering and processivity to DNA polymerases and other proteins. Acts as a clamp, forming a ring around DNA (a reaction catalyzed by the clamp-loading complex) which diffuses in an ATP-independent manner freely and bidirectionally along dsDNA. Initially characterized for its ability to contact the catalytic subunit of DNA polymerase III (Pol III), a complex, multichain enzyme responsible for most of the replicative synthesis in bacteria; Pol III exhibits 3'-5' exonuclease proofreading activity. The beta chain is required for initiation of replication as well as for processivity of DNA replication.</text>
</comment>
<comment type="subcellular location">
    <subcellularLocation>
        <location evidence="1 9">Cytoplasm</location>
    </subcellularLocation>
</comment>
<evidence type="ECO:0000256" key="8">
    <source>
        <dbReference type="ARBA" id="ARBA00023125"/>
    </source>
</evidence>
<keyword evidence="7 9" id="KW-0239">DNA-directed DNA polymerase</keyword>
<dbReference type="InterPro" id="IPR001001">
    <property type="entry name" value="DNA_polIII_beta"/>
</dbReference>
<evidence type="ECO:0000256" key="3">
    <source>
        <dbReference type="ARBA" id="ARBA00022490"/>
    </source>
</evidence>
<dbReference type="KEGG" id="cyj:Cyan7822_2379"/>
<dbReference type="GO" id="GO:0003887">
    <property type="term" value="F:DNA-directed DNA polymerase activity"/>
    <property type="evidence" value="ECO:0007669"/>
    <property type="project" value="UniProtKB-UniRule"/>
</dbReference>
<evidence type="ECO:0000256" key="1">
    <source>
        <dbReference type="ARBA" id="ARBA00004496"/>
    </source>
</evidence>
<evidence type="ECO:0000256" key="5">
    <source>
        <dbReference type="ARBA" id="ARBA00022695"/>
    </source>
</evidence>
<dbReference type="PANTHER" id="PTHR30478:SF0">
    <property type="entry name" value="BETA SLIDING CLAMP"/>
    <property type="match status" value="1"/>
</dbReference>
<proteinExistence type="inferred from homology"/>
<dbReference type="Pfam" id="PF02768">
    <property type="entry name" value="DNA_pol3_beta_3"/>
    <property type="match status" value="1"/>
</dbReference>
<dbReference type="CDD" id="cd00140">
    <property type="entry name" value="beta_clamp"/>
    <property type="match status" value="1"/>
</dbReference>
<keyword evidence="4 9" id="KW-0808">Transferase</keyword>
<dbReference type="GO" id="GO:0003677">
    <property type="term" value="F:DNA binding"/>
    <property type="evidence" value="ECO:0007669"/>
    <property type="project" value="UniProtKB-UniRule"/>
</dbReference>
<dbReference type="Gene3D" id="3.10.150.10">
    <property type="entry name" value="DNA Polymerase III, subunit A, domain 2"/>
    <property type="match status" value="1"/>
</dbReference>
<dbReference type="SMART" id="SM00480">
    <property type="entry name" value="POL3Bc"/>
    <property type="match status" value="1"/>
</dbReference>
<dbReference type="GO" id="GO:0009360">
    <property type="term" value="C:DNA polymerase III complex"/>
    <property type="evidence" value="ECO:0007669"/>
    <property type="project" value="InterPro"/>
</dbReference>
<dbReference type="GO" id="GO:0006271">
    <property type="term" value="P:DNA strand elongation involved in DNA replication"/>
    <property type="evidence" value="ECO:0007669"/>
    <property type="project" value="TreeGrafter"/>
</dbReference>
<name>E0UFX1_GLOV7</name>
<gene>
    <name evidence="13" type="ordered locus">Cyan7822_2379</name>
</gene>
<protein>
    <recommendedName>
        <fullName evidence="9">Beta sliding clamp</fullName>
    </recommendedName>
</protein>
<dbReference type="STRING" id="497965.Cyan7822_2379"/>
<keyword evidence="6 9" id="KW-0235">DNA replication</keyword>
<dbReference type="Proteomes" id="UP000008206">
    <property type="component" value="Chromosome"/>
</dbReference>
<reference evidence="14" key="1">
    <citation type="journal article" date="2011" name="MBio">
        <title>Novel metabolic attributes of the genus Cyanothece, comprising a group of unicellular nitrogen-fixing Cyanobacteria.</title>
        <authorList>
            <person name="Bandyopadhyay A."/>
            <person name="Elvitigala T."/>
            <person name="Welsh E."/>
            <person name="Stockel J."/>
            <person name="Liberton M."/>
            <person name="Min H."/>
            <person name="Sherman L.A."/>
            <person name="Pakrasi H.B."/>
        </authorList>
    </citation>
    <scope>NUCLEOTIDE SEQUENCE [LARGE SCALE GENOMIC DNA]</scope>
    <source>
        <strain evidence="14">PCC 7822</strain>
    </source>
</reference>
<dbReference type="NCBIfam" id="TIGR00663">
    <property type="entry name" value="dnan"/>
    <property type="match status" value="1"/>
</dbReference>
<dbReference type="GO" id="GO:0005737">
    <property type="term" value="C:cytoplasm"/>
    <property type="evidence" value="ECO:0007669"/>
    <property type="project" value="UniProtKB-SubCell"/>
</dbReference>
<evidence type="ECO:0000256" key="9">
    <source>
        <dbReference type="PIRNR" id="PIRNR000804"/>
    </source>
</evidence>
<dbReference type="Gene3D" id="3.70.10.10">
    <property type="match status" value="1"/>
</dbReference>
<dbReference type="GO" id="GO:0008408">
    <property type="term" value="F:3'-5' exonuclease activity"/>
    <property type="evidence" value="ECO:0007669"/>
    <property type="project" value="InterPro"/>
</dbReference>
<evidence type="ECO:0000256" key="2">
    <source>
        <dbReference type="ARBA" id="ARBA00010752"/>
    </source>
</evidence>
<evidence type="ECO:0000313" key="14">
    <source>
        <dbReference type="Proteomes" id="UP000008206"/>
    </source>
</evidence>
<comment type="subunit">
    <text evidence="9">Forms a ring-shaped head-to-tail homodimer around DNA.</text>
</comment>
<evidence type="ECO:0000259" key="11">
    <source>
        <dbReference type="Pfam" id="PF02767"/>
    </source>
</evidence>
<dbReference type="PIRSF" id="PIRSF000804">
    <property type="entry name" value="DNA_pol_III_b"/>
    <property type="match status" value="1"/>
</dbReference>
<keyword evidence="8" id="KW-0238">DNA-binding</keyword>
<evidence type="ECO:0000259" key="10">
    <source>
        <dbReference type="Pfam" id="PF00712"/>
    </source>
</evidence>
<comment type="similarity">
    <text evidence="2 9">Belongs to the beta sliding clamp family.</text>
</comment>
<dbReference type="InterPro" id="IPR046938">
    <property type="entry name" value="DNA_clamp_sf"/>
</dbReference>
<dbReference type="RefSeq" id="WP_013322459.1">
    <property type="nucleotide sequence ID" value="NC_014501.1"/>
</dbReference>
<dbReference type="HOGENOM" id="CLU_038149_4_1_3"/>
<keyword evidence="5 9" id="KW-0548">Nucleotidyltransferase</keyword>
<evidence type="ECO:0000313" key="13">
    <source>
        <dbReference type="EMBL" id="ADN14354.1"/>
    </source>
</evidence>
<keyword evidence="14" id="KW-1185">Reference proteome</keyword>
<keyword evidence="3 9" id="KW-0963">Cytoplasm</keyword>
<evidence type="ECO:0000256" key="6">
    <source>
        <dbReference type="ARBA" id="ARBA00022705"/>
    </source>
</evidence>
<dbReference type="PANTHER" id="PTHR30478">
    <property type="entry name" value="DNA POLYMERASE III SUBUNIT BETA"/>
    <property type="match status" value="1"/>
</dbReference>
<dbReference type="InterPro" id="IPR022634">
    <property type="entry name" value="DNA_polIII_beta_N"/>
</dbReference>
<dbReference type="EMBL" id="CP002198">
    <property type="protein sequence ID" value="ADN14354.1"/>
    <property type="molecule type" value="Genomic_DNA"/>
</dbReference>
<organism evidence="13 14">
    <name type="scientific">Gloeothece verrucosa (strain PCC 7822)</name>
    <name type="common">Cyanothece sp. (strain PCC 7822)</name>
    <dbReference type="NCBI Taxonomy" id="497965"/>
    <lineage>
        <taxon>Bacteria</taxon>
        <taxon>Bacillati</taxon>
        <taxon>Cyanobacteriota</taxon>
        <taxon>Cyanophyceae</taxon>
        <taxon>Oscillatoriophycideae</taxon>
        <taxon>Chroococcales</taxon>
        <taxon>Aphanothecaceae</taxon>
        <taxon>Gloeothece</taxon>
        <taxon>Gloeothece verrucosa</taxon>
    </lineage>
</organism>
<accession>E0UFX1</accession>
<dbReference type="SUPFAM" id="SSF55979">
    <property type="entry name" value="DNA clamp"/>
    <property type="match status" value="3"/>
</dbReference>
<dbReference type="InterPro" id="IPR022635">
    <property type="entry name" value="DNA_polIII_beta_C"/>
</dbReference>
<evidence type="ECO:0000256" key="4">
    <source>
        <dbReference type="ARBA" id="ARBA00022679"/>
    </source>
</evidence>
<sequence length="393" mass="43119">MKFTCSQSDLNANLSLVRSAVPNRPTHPILGNVLFVADTEKGLISLTAFDLSLGIRTSFSANVEEDGSITLAAKLLNDIVSRLPEGEITITLEEEDDGEEEQSKVTIESVSGRFQLRGMKADDFPELPTIENVEPVRLPVSALTEGLRGSLFAASTDETKQVLTGVHLSGLQDSLEFAATDGHRLAVVQTPTQQTTEEEDSTPQPESNLEGFAITIPAKALRELERIMTMHKETEAVALYVDEAQVIFELGSQRLTSRKLEGAYPNYEQLIPHQFSRSATLERKRLLSSLERVALLADQKNNLVKFTLAEEKGQLILSVESQDLGSARESMDAQISGESGEIAFNVKYLMDGLKALGAAEIQMQLNQEKQPVIFTPLGGLKMTYLVMPVQIKD</sequence>
<evidence type="ECO:0000256" key="7">
    <source>
        <dbReference type="ARBA" id="ARBA00022932"/>
    </source>
</evidence>
<dbReference type="eggNOG" id="COG0592">
    <property type="taxonomic scope" value="Bacteria"/>
</dbReference>